<reference evidence="4 5" key="1">
    <citation type="submission" date="2020-12" db="EMBL/GenBank/DDBJ databases">
        <title>FDA dAtabase for Regulatory Grade micrObial Sequences (FDA-ARGOS): Supporting development and validation of Infectious Disease Dx tests.</title>
        <authorList>
            <person name="Sproer C."/>
            <person name="Gronow S."/>
            <person name="Severitt S."/>
            <person name="Schroder I."/>
            <person name="Tallon L."/>
            <person name="Sadzewicz L."/>
            <person name="Zhao X."/>
            <person name="Boylan J."/>
            <person name="Ott S."/>
            <person name="Bowen H."/>
            <person name="Vavikolanu K."/>
            <person name="Mehta A."/>
            <person name="Aluvathingal J."/>
            <person name="Nadendla S."/>
            <person name="Lowell S."/>
            <person name="Myers T."/>
            <person name="Yan Y."/>
            <person name="Sichtig H."/>
        </authorList>
    </citation>
    <scope>NUCLEOTIDE SEQUENCE [LARGE SCALE GENOMIC DNA]</scope>
    <source>
        <strain evidence="4 5">FDAARGOS_1053</strain>
    </source>
</reference>
<dbReference type="Proteomes" id="UP000596145">
    <property type="component" value="Chromosome"/>
</dbReference>
<dbReference type="PROSITE" id="PS50977">
    <property type="entry name" value="HTH_TETR_2"/>
    <property type="match status" value="1"/>
</dbReference>
<evidence type="ECO:0000259" key="3">
    <source>
        <dbReference type="PROSITE" id="PS50977"/>
    </source>
</evidence>
<dbReference type="SUPFAM" id="SSF46689">
    <property type="entry name" value="Homeodomain-like"/>
    <property type="match status" value="1"/>
</dbReference>
<evidence type="ECO:0000313" key="5">
    <source>
        <dbReference type="Proteomes" id="UP000596145"/>
    </source>
</evidence>
<dbReference type="GeneID" id="92761180"/>
<accession>A0A7T4JVM7</accession>
<proteinExistence type="predicted"/>
<gene>
    <name evidence="4" type="ORF">I6I10_03670</name>
</gene>
<dbReference type="AlphaFoldDB" id="A0A7T4JVM7"/>
<evidence type="ECO:0000313" key="4">
    <source>
        <dbReference type="EMBL" id="QQB47025.1"/>
    </source>
</evidence>
<dbReference type="InterPro" id="IPR009057">
    <property type="entry name" value="Homeodomain-like_sf"/>
</dbReference>
<evidence type="ECO:0000256" key="2">
    <source>
        <dbReference type="PROSITE-ProRule" id="PRU00335"/>
    </source>
</evidence>
<dbReference type="Gene3D" id="1.10.357.10">
    <property type="entry name" value="Tetracycline Repressor, domain 2"/>
    <property type="match status" value="1"/>
</dbReference>
<dbReference type="InterPro" id="IPR001647">
    <property type="entry name" value="HTH_TetR"/>
</dbReference>
<protein>
    <submittedName>
        <fullName evidence="4">TetR/AcrR family transcriptional regulator</fullName>
    </submittedName>
</protein>
<dbReference type="OrthoDB" id="4709704at2"/>
<sequence length="191" mass="20281">MPKINAPTVAEHRAGVLDKLITAAEETLRTDGIAGLTAKVVCERAGIARNGLYRYVSSVDELPGLVIGRYLPQWNEAITTAVAEHSSPRERLLAWVSASLEQAATTGHGWLMNLPVTPHTSDAVDQAHGELMGTVRTEWEALCPSHADGLTSATIALVSNGFTQLERGVPATEVEAVIRGSVEAMVEAFGA</sequence>
<dbReference type="GO" id="GO:0003677">
    <property type="term" value="F:DNA binding"/>
    <property type="evidence" value="ECO:0007669"/>
    <property type="project" value="UniProtKB-UniRule"/>
</dbReference>
<organism evidence="4 5">
    <name type="scientific">Corynebacterium glucuronolyticum</name>
    <dbReference type="NCBI Taxonomy" id="39791"/>
    <lineage>
        <taxon>Bacteria</taxon>
        <taxon>Bacillati</taxon>
        <taxon>Actinomycetota</taxon>
        <taxon>Actinomycetes</taxon>
        <taxon>Mycobacteriales</taxon>
        <taxon>Corynebacteriaceae</taxon>
        <taxon>Corynebacterium</taxon>
    </lineage>
</organism>
<feature type="DNA-binding region" description="H-T-H motif" evidence="2">
    <location>
        <begin position="37"/>
        <end position="56"/>
    </location>
</feature>
<keyword evidence="1 2" id="KW-0238">DNA-binding</keyword>
<dbReference type="RefSeq" id="WP_084036454.1">
    <property type="nucleotide sequence ID" value="NZ_CP066007.1"/>
</dbReference>
<name>A0A7T4JVM7_9CORY</name>
<feature type="domain" description="HTH tetR-type" evidence="3">
    <location>
        <begin position="14"/>
        <end position="74"/>
    </location>
</feature>
<evidence type="ECO:0000256" key="1">
    <source>
        <dbReference type="ARBA" id="ARBA00023125"/>
    </source>
</evidence>
<dbReference type="EMBL" id="CP066007">
    <property type="protein sequence ID" value="QQB47025.1"/>
    <property type="molecule type" value="Genomic_DNA"/>
</dbReference>